<proteinExistence type="predicted"/>
<evidence type="ECO:0000256" key="2">
    <source>
        <dbReference type="SAM" id="SignalP"/>
    </source>
</evidence>
<keyword evidence="4" id="KW-1185">Reference proteome</keyword>
<evidence type="ECO:0000256" key="1">
    <source>
        <dbReference type="SAM" id="MobiDB-lite"/>
    </source>
</evidence>
<organism evidence="3 4">
    <name type="scientific">Panicum hallii var. hallii</name>
    <dbReference type="NCBI Taxonomy" id="1504633"/>
    <lineage>
        <taxon>Eukaryota</taxon>
        <taxon>Viridiplantae</taxon>
        <taxon>Streptophyta</taxon>
        <taxon>Embryophyta</taxon>
        <taxon>Tracheophyta</taxon>
        <taxon>Spermatophyta</taxon>
        <taxon>Magnoliopsida</taxon>
        <taxon>Liliopsida</taxon>
        <taxon>Poales</taxon>
        <taxon>Poaceae</taxon>
        <taxon>PACMAD clade</taxon>
        <taxon>Panicoideae</taxon>
        <taxon>Panicodae</taxon>
        <taxon>Paniceae</taxon>
        <taxon>Panicinae</taxon>
        <taxon>Panicum</taxon>
        <taxon>Panicum sect. Panicum</taxon>
    </lineage>
</organism>
<feature type="region of interest" description="Disordered" evidence="1">
    <location>
        <begin position="48"/>
        <end position="80"/>
    </location>
</feature>
<dbReference type="EMBL" id="CM009753">
    <property type="protein sequence ID" value="PUZ54116.1"/>
    <property type="molecule type" value="Genomic_DNA"/>
</dbReference>
<dbReference type="Proteomes" id="UP000244336">
    <property type="component" value="Chromosome 5"/>
</dbReference>
<gene>
    <name evidence="3" type="ORF">GQ55_5G103800</name>
</gene>
<evidence type="ECO:0000313" key="4">
    <source>
        <dbReference type="Proteomes" id="UP000244336"/>
    </source>
</evidence>
<keyword evidence="2" id="KW-0732">Signal</keyword>
<feature type="chain" id="PRO_5015687883" evidence="2">
    <location>
        <begin position="24"/>
        <end position="266"/>
    </location>
</feature>
<accession>A0A2T7DEU3</accession>
<reference evidence="3 4" key="1">
    <citation type="submission" date="2018-04" db="EMBL/GenBank/DDBJ databases">
        <title>WGS assembly of Panicum hallii var. hallii HAL2.</title>
        <authorList>
            <person name="Lovell J."/>
            <person name="Jenkins J."/>
            <person name="Lowry D."/>
            <person name="Mamidi S."/>
            <person name="Sreedasyam A."/>
            <person name="Weng X."/>
            <person name="Barry K."/>
            <person name="Bonette J."/>
            <person name="Campitelli B."/>
            <person name="Daum C."/>
            <person name="Gordon S."/>
            <person name="Gould B."/>
            <person name="Lipzen A."/>
            <person name="MacQueen A."/>
            <person name="Palacio-Mejia J."/>
            <person name="Plott C."/>
            <person name="Shakirov E."/>
            <person name="Shu S."/>
            <person name="Yoshinaga Y."/>
            <person name="Zane M."/>
            <person name="Rokhsar D."/>
            <person name="Grimwood J."/>
            <person name="Schmutz J."/>
            <person name="Juenger T."/>
        </authorList>
    </citation>
    <scope>NUCLEOTIDE SEQUENCE [LARGE SCALE GENOMIC DNA]</scope>
    <source>
        <strain evidence="4">cv. HAL2</strain>
    </source>
</reference>
<dbReference type="Gramene" id="PUZ54116">
    <property type="protein sequence ID" value="PUZ54116"/>
    <property type="gene ID" value="GQ55_5G103800"/>
</dbReference>
<name>A0A2T7DEU3_9POAL</name>
<sequence length="266" mass="28290">MMRSPVSVATAALLLDIISLSNALLCGLHYCCSGLRLRAIEPPSPEAAKRPFLSSCRAPRGAGAPPASGGRTRQTAHDPSRCSAARVFGLVSISLLSPFSQPPRSRVRTRRHGESRCDAIPGPANFQPPPARFPSNPHPHVPHFSSSARRGLLSHAPPPAPPPAPPRHYYALRHPTCRAVTPSSLARRAGVDAEFFLREARARPGPRYGARSDPALLAQGAAPELYPCQSIIEAGEEISAHSACTFPATTAFPGTARWSEQSRASG</sequence>
<feature type="signal peptide" evidence="2">
    <location>
        <begin position="1"/>
        <end position="23"/>
    </location>
</feature>
<evidence type="ECO:0000313" key="3">
    <source>
        <dbReference type="EMBL" id="PUZ54116.1"/>
    </source>
</evidence>
<feature type="compositionally biased region" description="Low complexity" evidence="1">
    <location>
        <begin position="57"/>
        <end position="73"/>
    </location>
</feature>
<dbReference type="AlphaFoldDB" id="A0A2T7DEU3"/>
<feature type="compositionally biased region" description="Pro residues" evidence="1">
    <location>
        <begin position="126"/>
        <end position="139"/>
    </location>
</feature>
<feature type="compositionally biased region" description="Pro residues" evidence="1">
    <location>
        <begin position="156"/>
        <end position="166"/>
    </location>
</feature>
<feature type="region of interest" description="Disordered" evidence="1">
    <location>
        <begin position="99"/>
        <end position="169"/>
    </location>
</feature>
<protein>
    <submittedName>
        <fullName evidence="3">Uncharacterized protein</fullName>
    </submittedName>
</protein>